<proteinExistence type="predicted"/>
<evidence type="ECO:0000313" key="2">
    <source>
        <dbReference type="Proteomes" id="UP001190700"/>
    </source>
</evidence>
<gene>
    <name evidence="1" type="ORF">CYMTET_15706</name>
</gene>
<evidence type="ECO:0000313" key="1">
    <source>
        <dbReference type="EMBL" id="KAK3276206.1"/>
    </source>
</evidence>
<sequence>MSPLYTAPSGDVQLEYLHDTFKTKTPYVLGLVHDAAIADGCCGCRLGALPDMPSCKAFCCFASLVGCLTCPLTCVAQSLFWEKKKSRTTLRVYENRLEYSARTLCFPFCCLGKMCGNEDNVSAVYFDEAPGDMTRAECCTPYHMCCCCEWNGQVAATAPCACANSCFCAACRVYYPGLVDAATMAASYNAAKTAFNSGRNNRLGPTFTIAPQMVQMQ</sequence>
<protein>
    <submittedName>
        <fullName evidence="1">Uncharacterized protein</fullName>
    </submittedName>
</protein>
<keyword evidence="2" id="KW-1185">Reference proteome</keyword>
<dbReference type="EMBL" id="LGRX02006707">
    <property type="protein sequence ID" value="KAK3276206.1"/>
    <property type="molecule type" value="Genomic_DNA"/>
</dbReference>
<dbReference type="Proteomes" id="UP001190700">
    <property type="component" value="Unassembled WGS sequence"/>
</dbReference>
<name>A0AAE0GDP6_9CHLO</name>
<comment type="caution">
    <text evidence="1">The sequence shown here is derived from an EMBL/GenBank/DDBJ whole genome shotgun (WGS) entry which is preliminary data.</text>
</comment>
<reference evidence="1 2" key="1">
    <citation type="journal article" date="2015" name="Genome Biol. Evol.">
        <title>Comparative Genomics of a Bacterivorous Green Alga Reveals Evolutionary Causalities and Consequences of Phago-Mixotrophic Mode of Nutrition.</title>
        <authorList>
            <person name="Burns J.A."/>
            <person name="Paasch A."/>
            <person name="Narechania A."/>
            <person name="Kim E."/>
        </authorList>
    </citation>
    <scope>NUCLEOTIDE SEQUENCE [LARGE SCALE GENOMIC DNA]</scope>
    <source>
        <strain evidence="1 2">PLY_AMNH</strain>
    </source>
</reference>
<organism evidence="1 2">
    <name type="scientific">Cymbomonas tetramitiformis</name>
    <dbReference type="NCBI Taxonomy" id="36881"/>
    <lineage>
        <taxon>Eukaryota</taxon>
        <taxon>Viridiplantae</taxon>
        <taxon>Chlorophyta</taxon>
        <taxon>Pyramimonadophyceae</taxon>
        <taxon>Pyramimonadales</taxon>
        <taxon>Pyramimonadaceae</taxon>
        <taxon>Cymbomonas</taxon>
    </lineage>
</organism>
<dbReference type="AlphaFoldDB" id="A0AAE0GDP6"/>
<accession>A0AAE0GDP6</accession>